<feature type="compositionally biased region" description="Low complexity" evidence="1">
    <location>
        <begin position="74"/>
        <end position="87"/>
    </location>
</feature>
<protein>
    <submittedName>
        <fullName evidence="3">Uncharacterized protein</fullName>
    </submittedName>
</protein>
<proteinExistence type="predicted"/>
<feature type="transmembrane region" description="Helical" evidence="2">
    <location>
        <begin position="29"/>
        <end position="49"/>
    </location>
</feature>
<keyword evidence="2" id="KW-0472">Membrane</keyword>
<evidence type="ECO:0000313" key="3">
    <source>
        <dbReference type="EMBL" id="AKF11529.1"/>
    </source>
</evidence>
<reference evidence="3 4" key="1">
    <citation type="submission" date="2015-03" db="EMBL/GenBank/DDBJ databases">
        <title>Genome assembly of Sandaracinus amylolyticus DSM 53668.</title>
        <authorList>
            <person name="Sharma G."/>
            <person name="Subramanian S."/>
        </authorList>
    </citation>
    <scope>NUCLEOTIDE SEQUENCE [LARGE SCALE GENOMIC DNA]</scope>
    <source>
        <strain evidence="3 4">DSM 53668</strain>
    </source>
</reference>
<name>A0A0F6SI40_9BACT</name>
<dbReference type="RefSeq" id="WP_053238384.1">
    <property type="nucleotide sequence ID" value="NZ_CP011125.1"/>
</dbReference>
<dbReference type="AlphaFoldDB" id="A0A0F6SI40"/>
<dbReference type="Proteomes" id="UP000034883">
    <property type="component" value="Chromosome"/>
</dbReference>
<organism evidence="3 4">
    <name type="scientific">Sandaracinus amylolyticus</name>
    <dbReference type="NCBI Taxonomy" id="927083"/>
    <lineage>
        <taxon>Bacteria</taxon>
        <taxon>Pseudomonadati</taxon>
        <taxon>Myxococcota</taxon>
        <taxon>Polyangia</taxon>
        <taxon>Polyangiales</taxon>
        <taxon>Sandaracinaceae</taxon>
        <taxon>Sandaracinus</taxon>
    </lineage>
</organism>
<evidence type="ECO:0000256" key="2">
    <source>
        <dbReference type="SAM" id="Phobius"/>
    </source>
</evidence>
<keyword evidence="2" id="KW-1133">Transmembrane helix</keyword>
<accession>A0A0F6SI40</accession>
<sequence>MFRVALAITALGGVLAVLGASLIGPFIMFAVPLMALYGFALGPLHWLATMPAVCPSCRRETPYRSREEARASVPTRRPARPSMRAAA</sequence>
<evidence type="ECO:0000313" key="4">
    <source>
        <dbReference type="Proteomes" id="UP000034883"/>
    </source>
</evidence>
<gene>
    <name evidence="3" type="ORF">DB32_008678</name>
</gene>
<feature type="compositionally biased region" description="Basic and acidic residues" evidence="1">
    <location>
        <begin position="59"/>
        <end position="70"/>
    </location>
</feature>
<evidence type="ECO:0000256" key="1">
    <source>
        <dbReference type="SAM" id="MobiDB-lite"/>
    </source>
</evidence>
<keyword evidence="2" id="KW-0812">Transmembrane</keyword>
<keyword evidence="4" id="KW-1185">Reference proteome</keyword>
<dbReference type="EMBL" id="CP011125">
    <property type="protein sequence ID" value="AKF11529.1"/>
    <property type="molecule type" value="Genomic_DNA"/>
</dbReference>
<dbReference type="KEGG" id="samy:DB32_008678"/>
<feature type="region of interest" description="Disordered" evidence="1">
    <location>
        <begin position="59"/>
        <end position="87"/>
    </location>
</feature>